<gene>
    <name evidence="2" type="ORF">AAF454_14470</name>
</gene>
<keyword evidence="1" id="KW-0472">Membrane</keyword>
<keyword evidence="3" id="KW-1185">Reference proteome</keyword>
<comment type="caution">
    <text evidence="2">The sequence shown here is derived from an EMBL/GenBank/DDBJ whole genome shotgun (WGS) entry which is preliminary data.</text>
</comment>
<dbReference type="RefSeq" id="WP_068453917.1">
    <property type="nucleotide sequence ID" value="NZ_CP147847.1"/>
</dbReference>
<feature type="transmembrane region" description="Helical" evidence="1">
    <location>
        <begin position="32"/>
        <end position="51"/>
    </location>
</feature>
<name>A0ABU9LRN6_9BACL</name>
<evidence type="ECO:0000256" key="1">
    <source>
        <dbReference type="SAM" id="Phobius"/>
    </source>
</evidence>
<protein>
    <submittedName>
        <fullName evidence="2">Uncharacterized protein</fullName>
    </submittedName>
</protein>
<organism evidence="2 3">
    <name type="scientific">Kurthia gibsonii</name>
    <dbReference type="NCBI Taxonomy" id="33946"/>
    <lineage>
        <taxon>Bacteria</taxon>
        <taxon>Bacillati</taxon>
        <taxon>Bacillota</taxon>
        <taxon>Bacilli</taxon>
        <taxon>Bacillales</taxon>
        <taxon>Caryophanaceae</taxon>
        <taxon>Kurthia</taxon>
    </lineage>
</organism>
<accession>A0ABU9LRN6</accession>
<sequence>MNKYGVFSVVLFIIATLVYLTSIFVSDKLFPDPVLILLTIIVPFIGILCALKDTNKTRAFGVVANSLVLIFSGIIPALVTLFKTLF</sequence>
<evidence type="ECO:0000313" key="3">
    <source>
        <dbReference type="Proteomes" id="UP001398420"/>
    </source>
</evidence>
<feature type="transmembrane region" description="Helical" evidence="1">
    <location>
        <begin position="63"/>
        <end position="82"/>
    </location>
</feature>
<dbReference type="Proteomes" id="UP001398420">
    <property type="component" value="Unassembled WGS sequence"/>
</dbReference>
<evidence type="ECO:0000313" key="2">
    <source>
        <dbReference type="EMBL" id="MEL5989606.1"/>
    </source>
</evidence>
<reference evidence="2 3" key="1">
    <citation type="submission" date="2024-04" db="EMBL/GenBank/DDBJ databases">
        <authorList>
            <person name="Wu Y.S."/>
            <person name="Zhang L."/>
        </authorList>
    </citation>
    <scope>NUCLEOTIDE SEQUENCE [LARGE SCALE GENOMIC DNA]</scope>
    <source>
        <strain evidence="2 3">KG-01</strain>
    </source>
</reference>
<keyword evidence="1" id="KW-1133">Transmembrane helix</keyword>
<keyword evidence="1" id="KW-0812">Transmembrane</keyword>
<feature type="transmembrane region" description="Helical" evidence="1">
    <location>
        <begin position="7"/>
        <end position="26"/>
    </location>
</feature>
<dbReference type="EMBL" id="JBCEWA010000016">
    <property type="protein sequence ID" value="MEL5989606.1"/>
    <property type="molecule type" value="Genomic_DNA"/>
</dbReference>
<proteinExistence type="predicted"/>